<feature type="compositionally biased region" description="Polar residues" evidence="5">
    <location>
        <begin position="1"/>
        <end position="14"/>
    </location>
</feature>
<dbReference type="Gene3D" id="3.40.50.300">
    <property type="entry name" value="P-loop containing nucleotide triphosphate hydrolases"/>
    <property type="match status" value="2"/>
</dbReference>
<evidence type="ECO:0000256" key="4">
    <source>
        <dbReference type="ARBA" id="ARBA00023136"/>
    </source>
</evidence>
<dbReference type="CDD" id="cd00880">
    <property type="entry name" value="Era_like"/>
    <property type="match status" value="1"/>
</dbReference>
<dbReference type="InterPro" id="IPR027417">
    <property type="entry name" value="P-loop_NTPase"/>
</dbReference>
<dbReference type="InterPro" id="IPR006073">
    <property type="entry name" value="GTP-bd"/>
</dbReference>
<dbReference type="GO" id="GO:0005737">
    <property type="term" value="C:cytoplasm"/>
    <property type="evidence" value="ECO:0007669"/>
    <property type="project" value="TreeGrafter"/>
</dbReference>
<keyword evidence="4" id="KW-0472">Membrane</keyword>
<evidence type="ECO:0000313" key="8">
    <source>
        <dbReference type="Proteomes" id="UP001050975"/>
    </source>
</evidence>
<feature type="compositionally biased region" description="Polar residues" evidence="5">
    <location>
        <begin position="121"/>
        <end position="133"/>
    </location>
</feature>
<dbReference type="PANTHER" id="PTHR42714">
    <property type="entry name" value="TRNA MODIFICATION GTPASE GTPBP3"/>
    <property type="match status" value="1"/>
</dbReference>
<evidence type="ECO:0000313" key="7">
    <source>
        <dbReference type="EMBL" id="GET37920.1"/>
    </source>
</evidence>
<dbReference type="GO" id="GO:0005525">
    <property type="term" value="F:GTP binding"/>
    <property type="evidence" value="ECO:0007669"/>
    <property type="project" value="InterPro"/>
</dbReference>
<keyword evidence="8" id="KW-1185">Reference proteome</keyword>
<evidence type="ECO:0000256" key="1">
    <source>
        <dbReference type="ARBA" id="ARBA00004141"/>
    </source>
</evidence>
<feature type="region of interest" description="Disordered" evidence="5">
    <location>
        <begin position="1"/>
        <end position="28"/>
    </location>
</feature>
<dbReference type="InterPro" id="IPR021147">
    <property type="entry name" value="DUF697"/>
</dbReference>
<dbReference type="GO" id="GO:0002098">
    <property type="term" value="P:tRNA wobble uridine modification"/>
    <property type="evidence" value="ECO:0007669"/>
    <property type="project" value="TreeGrafter"/>
</dbReference>
<sequence>MSNPQSTQTNPETGRQTKQESHFNRARSSIRRILSGYTPRMRASLRPEMDVLTGSLQKLDQGVICIAAFGLVSRGKSAVLNALIGQKILQTGPLHGVTKWPRSVRWTIPPQPPNALGGQDVPQTPLAQRGQSDPPQPPNALGGQDVPQTPLAQRGQSDPPQPPQGIGGQDVPQPPQGIGGQDVPQPPQGIGGQDVPQPPQGKGGHNDSSRPQGKGGQGGIASIQIELIDTPGLDEIEGEARAQMARDVARQADLILFVVAGDITQTEYQALCELRQAQKPIILVFNKIDLYPDQHRAAIYRNLQKLGAGSSTSKRLQELLSPSEIVMVAAEPAPIEVRVEWPDGTVTHEWESPPPQIDELKEKIVSILNREGRSLLALNALVQARDAEENIARKTLEIRDKEAEDLIWKFTKYKALAVALNPIAVLDVLGGTVADLALIRELARLYNLPMTSYQAGKLLQKIVFSSGGLLLGELGSSILFGIGKSAAAVASGENPINFTAYGGAAIAQAGIAGYGIYAVGKAAKVYLERGCTWGELGPNTVIQEILNQVERNTILYRLRQELDPQTDKFS</sequence>
<comment type="caution">
    <text evidence="7">The sequence shown here is derived from an EMBL/GenBank/DDBJ whole genome shotgun (WGS) entry which is preliminary data.</text>
</comment>
<proteinExistence type="predicted"/>
<gene>
    <name evidence="7" type="ORF">MiSe_26740</name>
</gene>
<evidence type="ECO:0000256" key="5">
    <source>
        <dbReference type="SAM" id="MobiDB-lite"/>
    </source>
</evidence>
<keyword evidence="2" id="KW-0812">Transmembrane</keyword>
<keyword evidence="3" id="KW-1133">Transmembrane helix</keyword>
<evidence type="ECO:0000256" key="3">
    <source>
        <dbReference type="ARBA" id="ARBA00022989"/>
    </source>
</evidence>
<dbReference type="EMBL" id="BLAY01000036">
    <property type="protein sequence ID" value="GET37920.1"/>
    <property type="molecule type" value="Genomic_DNA"/>
</dbReference>
<accession>A0AAV3XB19</accession>
<evidence type="ECO:0000259" key="6">
    <source>
        <dbReference type="Pfam" id="PF01926"/>
    </source>
</evidence>
<feature type="domain" description="G" evidence="6">
    <location>
        <begin position="222"/>
        <end position="287"/>
    </location>
</feature>
<dbReference type="GO" id="GO:0016020">
    <property type="term" value="C:membrane"/>
    <property type="evidence" value="ECO:0007669"/>
    <property type="project" value="UniProtKB-SubCell"/>
</dbReference>
<reference evidence="7" key="1">
    <citation type="submission" date="2019-10" db="EMBL/GenBank/DDBJ databases">
        <title>Draft genome sequece of Microseira wollei NIES-4236.</title>
        <authorList>
            <person name="Yamaguchi H."/>
            <person name="Suzuki S."/>
            <person name="Kawachi M."/>
        </authorList>
    </citation>
    <scope>NUCLEOTIDE SEQUENCE</scope>
    <source>
        <strain evidence="7">NIES-4236</strain>
    </source>
</reference>
<feature type="region of interest" description="Disordered" evidence="5">
    <location>
        <begin position="104"/>
        <end position="218"/>
    </location>
</feature>
<dbReference type="AlphaFoldDB" id="A0AAV3XB19"/>
<name>A0AAV3XB19_9CYAN</name>
<dbReference type="GO" id="GO:0030488">
    <property type="term" value="P:tRNA methylation"/>
    <property type="evidence" value="ECO:0007669"/>
    <property type="project" value="TreeGrafter"/>
</dbReference>
<dbReference type="Pfam" id="PF01926">
    <property type="entry name" value="MMR_HSR1"/>
    <property type="match status" value="1"/>
</dbReference>
<protein>
    <submittedName>
        <fullName evidence="7">Small GTP-binding protein domain</fullName>
    </submittedName>
</protein>
<dbReference type="Pfam" id="PF05128">
    <property type="entry name" value="DUF697"/>
    <property type="match status" value="1"/>
</dbReference>
<dbReference type="SUPFAM" id="SSF52540">
    <property type="entry name" value="P-loop containing nucleoside triphosphate hydrolases"/>
    <property type="match status" value="1"/>
</dbReference>
<organism evidence="7 8">
    <name type="scientific">Microseira wollei NIES-4236</name>
    <dbReference type="NCBI Taxonomy" id="2530354"/>
    <lineage>
        <taxon>Bacteria</taxon>
        <taxon>Bacillati</taxon>
        <taxon>Cyanobacteriota</taxon>
        <taxon>Cyanophyceae</taxon>
        <taxon>Oscillatoriophycideae</taxon>
        <taxon>Aerosakkonematales</taxon>
        <taxon>Aerosakkonemataceae</taxon>
        <taxon>Microseira</taxon>
    </lineage>
</organism>
<dbReference type="Proteomes" id="UP001050975">
    <property type="component" value="Unassembled WGS sequence"/>
</dbReference>
<comment type="subcellular location">
    <subcellularLocation>
        <location evidence="1">Membrane</location>
        <topology evidence="1">Multi-pass membrane protein</topology>
    </subcellularLocation>
</comment>
<evidence type="ECO:0000256" key="2">
    <source>
        <dbReference type="ARBA" id="ARBA00022692"/>
    </source>
</evidence>
<dbReference type="PANTHER" id="PTHR42714:SF6">
    <property type="entry name" value="TRANSLATION INITIATION FACTOR IF-2"/>
    <property type="match status" value="1"/>
</dbReference>